<gene>
    <name evidence="2" type="ORF">GGQ86_000369</name>
    <name evidence="1" type="ORF">XFLAVUS301_53180</name>
</gene>
<name>A0A9W6CUL4_XANFL</name>
<sequence>MAFEPRSFRSKSAGVALATSGARSARDWRYITNDDHATVAAAGYFNNHRAHVGVGDYVYASVDLDGTPQARIYMFNSVPASGNVTVVQVNNS</sequence>
<dbReference type="GeneID" id="95766090"/>
<proteinExistence type="predicted"/>
<dbReference type="AlphaFoldDB" id="A0A9W6CUL4"/>
<organism evidence="1 3">
    <name type="scientific">Xanthobacter flavus</name>
    <dbReference type="NCBI Taxonomy" id="281"/>
    <lineage>
        <taxon>Bacteria</taxon>
        <taxon>Pseudomonadati</taxon>
        <taxon>Pseudomonadota</taxon>
        <taxon>Alphaproteobacteria</taxon>
        <taxon>Hyphomicrobiales</taxon>
        <taxon>Xanthobacteraceae</taxon>
        <taxon>Xanthobacter</taxon>
    </lineage>
</organism>
<evidence type="ECO:0000313" key="2">
    <source>
        <dbReference type="EMBL" id="MDR6331922.1"/>
    </source>
</evidence>
<dbReference type="Proteomes" id="UP001245370">
    <property type="component" value="Unassembled WGS sequence"/>
</dbReference>
<dbReference type="EMBL" id="BSDO01000022">
    <property type="protein sequence ID" value="GLI25644.1"/>
    <property type="molecule type" value="Genomic_DNA"/>
</dbReference>
<dbReference type="Proteomes" id="UP001144397">
    <property type="component" value="Unassembled WGS sequence"/>
</dbReference>
<reference evidence="1" key="1">
    <citation type="submission" date="2022-12" db="EMBL/GenBank/DDBJ databases">
        <title>Reference genome sequencing for broad-spectrum identification of bacterial and archaeal isolates by mass spectrometry.</title>
        <authorList>
            <person name="Sekiguchi Y."/>
            <person name="Tourlousse D.M."/>
        </authorList>
    </citation>
    <scope>NUCLEOTIDE SEQUENCE</scope>
    <source>
        <strain evidence="1">301</strain>
    </source>
</reference>
<evidence type="ECO:0000313" key="4">
    <source>
        <dbReference type="Proteomes" id="UP001245370"/>
    </source>
</evidence>
<keyword evidence="4" id="KW-1185">Reference proteome</keyword>
<evidence type="ECO:0000313" key="1">
    <source>
        <dbReference type="EMBL" id="GLI25644.1"/>
    </source>
</evidence>
<accession>A0A9W6CUL4</accession>
<dbReference type="EMBL" id="JAVDPY010000001">
    <property type="protein sequence ID" value="MDR6331922.1"/>
    <property type="molecule type" value="Genomic_DNA"/>
</dbReference>
<evidence type="ECO:0000313" key="3">
    <source>
        <dbReference type="Proteomes" id="UP001144397"/>
    </source>
</evidence>
<reference evidence="2 4" key="2">
    <citation type="submission" date="2023-07" db="EMBL/GenBank/DDBJ databases">
        <title>Genomic Encyclopedia of Type Strains, Phase IV (KMG-IV): sequencing the most valuable type-strain genomes for metagenomic binning, comparative biology and taxonomic classification.</title>
        <authorList>
            <person name="Goeker M."/>
        </authorList>
    </citation>
    <scope>NUCLEOTIDE SEQUENCE [LARGE SCALE GENOMIC DNA]</scope>
    <source>
        <strain evidence="2 4">DSM 338</strain>
    </source>
</reference>
<comment type="caution">
    <text evidence="1">The sequence shown here is derived from an EMBL/GenBank/DDBJ whole genome shotgun (WGS) entry which is preliminary data.</text>
</comment>
<protein>
    <submittedName>
        <fullName evidence="1">Uncharacterized protein</fullName>
    </submittedName>
</protein>
<dbReference type="RefSeq" id="WP_281810130.1">
    <property type="nucleotide sequence ID" value="NZ_BSDO01000022.1"/>
</dbReference>